<dbReference type="Proteomes" id="UP000467841">
    <property type="component" value="Unassembled WGS sequence"/>
</dbReference>
<sequence length="301" mass="33910">MCKAGKDSVERFKGGSKCLVQENERRGPLPNSGTYNTLIRAHLRDGDKAASAELINEMRAAGRFQTRVDPNTDKIRDYIRSKGNTGPAELTDRAAIARSSESAGLGLNGNVQVLWLVPQGNYRELDTKLLVQALLEPDLHRLNAWEDYTRISDASRELVADTVLQSSRTYSYNSLPPQEKLAAVRNPDSLQKTMAAASLEPAYTVESKLIVSLYHAFVEPANLLMDSWSFSENLREQVYCLRWSKRGYWLFFDKKIAENLKLVCKWLIIEVKGASCSLLSLRVAICSCEYEILQAVDRRED</sequence>
<accession>A0A6D2IQ70</accession>
<dbReference type="InterPro" id="IPR002885">
    <property type="entry name" value="PPR_rpt"/>
</dbReference>
<evidence type="ECO:0000313" key="3">
    <source>
        <dbReference type="Proteomes" id="UP000467841"/>
    </source>
</evidence>
<evidence type="ECO:0000313" key="2">
    <source>
        <dbReference type="EMBL" id="CAA7029775.1"/>
    </source>
</evidence>
<comment type="caution">
    <text evidence="2">The sequence shown here is derived from an EMBL/GenBank/DDBJ whole genome shotgun (WGS) entry which is preliminary data.</text>
</comment>
<organism evidence="2 3">
    <name type="scientific">Microthlaspi erraticum</name>
    <dbReference type="NCBI Taxonomy" id="1685480"/>
    <lineage>
        <taxon>Eukaryota</taxon>
        <taxon>Viridiplantae</taxon>
        <taxon>Streptophyta</taxon>
        <taxon>Embryophyta</taxon>
        <taxon>Tracheophyta</taxon>
        <taxon>Spermatophyta</taxon>
        <taxon>Magnoliopsida</taxon>
        <taxon>eudicotyledons</taxon>
        <taxon>Gunneridae</taxon>
        <taxon>Pentapetalae</taxon>
        <taxon>rosids</taxon>
        <taxon>malvids</taxon>
        <taxon>Brassicales</taxon>
        <taxon>Brassicaceae</taxon>
        <taxon>Coluteocarpeae</taxon>
        <taxon>Microthlaspi</taxon>
    </lineage>
</organism>
<dbReference type="AlphaFoldDB" id="A0A6D2IQ70"/>
<gene>
    <name evidence="2" type="ORF">MERR_LOCUS17010</name>
</gene>
<reference evidence="2" key="1">
    <citation type="submission" date="2020-01" db="EMBL/GenBank/DDBJ databases">
        <authorList>
            <person name="Mishra B."/>
        </authorList>
    </citation>
    <scope>NUCLEOTIDE SEQUENCE [LARGE SCALE GENOMIC DNA]</scope>
</reference>
<evidence type="ECO:0000256" key="1">
    <source>
        <dbReference type="PROSITE-ProRule" id="PRU00708"/>
    </source>
</evidence>
<dbReference type="EMBL" id="CACVBM020001085">
    <property type="protein sequence ID" value="CAA7029775.1"/>
    <property type="molecule type" value="Genomic_DNA"/>
</dbReference>
<protein>
    <submittedName>
        <fullName evidence="2">Uncharacterized protein</fullName>
    </submittedName>
</protein>
<name>A0A6D2IQ70_9BRAS</name>
<dbReference type="PROSITE" id="PS51375">
    <property type="entry name" value="PPR"/>
    <property type="match status" value="1"/>
</dbReference>
<feature type="repeat" description="PPR" evidence="1">
    <location>
        <begin position="31"/>
        <end position="65"/>
    </location>
</feature>
<keyword evidence="3" id="KW-1185">Reference proteome</keyword>
<proteinExistence type="predicted"/>